<evidence type="ECO:0000313" key="7">
    <source>
        <dbReference type="Proteomes" id="UP001556617"/>
    </source>
</evidence>
<evidence type="ECO:0000313" key="6">
    <source>
        <dbReference type="EMBL" id="MEX0379810.1"/>
    </source>
</evidence>
<evidence type="ECO:0000259" key="5">
    <source>
        <dbReference type="PROSITE" id="PS50943"/>
    </source>
</evidence>
<keyword evidence="2" id="KW-0044">Antibiotic</keyword>
<dbReference type="Gene3D" id="1.10.260.40">
    <property type="entry name" value="lambda repressor-like DNA-binding domains"/>
    <property type="match status" value="1"/>
</dbReference>
<gene>
    <name evidence="6" type="ORF">AB3K24_00335</name>
</gene>
<dbReference type="RefSeq" id="WP_367973092.1">
    <property type="nucleotide sequence ID" value="NZ_JBFPEQ010000001.1"/>
</dbReference>
<keyword evidence="3" id="KW-0078">Bacteriocin</keyword>
<keyword evidence="1" id="KW-0929">Antimicrobial</keyword>
<evidence type="ECO:0000256" key="1">
    <source>
        <dbReference type="ARBA" id="ARBA00022529"/>
    </source>
</evidence>
<keyword evidence="4" id="KW-0238">DNA-binding</keyword>
<dbReference type="PANTHER" id="PTHR46558:SF4">
    <property type="entry name" value="DNA-BIDING PHAGE PROTEIN"/>
    <property type="match status" value="1"/>
</dbReference>
<dbReference type="Pfam" id="PF01381">
    <property type="entry name" value="HTH_3"/>
    <property type="match status" value="1"/>
</dbReference>
<dbReference type="Proteomes" id="UP001556617">
    <property type="component" value="Unassembled WGS sequence"/>
</dbReference>
<dbReference type="SUPFAM" id="SSF47413">
    <property type="entry name" value="lambda repressor-like DNA-binding domains"/>
    <property type="match status" value="1"/>
</dbReference>
<protein>
    <submittedName>
        <fullName evidence="6">Helix-turn-helix domain-containing protein</fullName>
    </submittedName>
</protein>
<dbReference type="PROSITE" id="PS50943">
    <property type="entry name" value="HTH_CROC1"/>
    <property type="match status" value="1"/>
</dbReference>
<reference evidence="6 7" key="1">
    <citation type="submission" date="2024-07" db="EMBL/GenBank/DDBJ databases">
        <authorList>
            <person name="Yun M."/>
        </authorList>
    </citation>
    <scope>NUCLEOTIDE SEQUENCE [LARGE SCALE GENOMIC DNA]</scope>
    <source>
        <strain evidence="6 7">MS01</strain>
    </source>
</reference>
<dbReference type="EMBL" id="JBFPER010000001">
    <property type="protein sequence ID" value="MEX0379810.1"/>
    <property type="molecule type" value="Genomic_DNA"/>
</dbReference>
<dbReference type="SMART" id="SM00530">
    <property type="entry name" value="HTH_XRE"/>
    <property type="match status" value="1"/>
</dbReference>
<dbReference type="PANTHER" id="PTHR46558">
    <property type="entry name" value="TRACRIPTIONAL REGULATORY PROTEIN-RELATED-RELATED"/>
    <property type="match status" value="1"/>
</dbReference>
<dbReference type="NCBIfam" id="TIGR01847">
    <property type="entry name" value="bacteriocin_sig"/>
    <property type="match status" value="1"/>
</dbReference>
<evidence type="ECO:0000256" key="3">
    <source>
        <dbReference type="ARBA" id="ARBA00023048"/>
    </source>
</evidence>
<dbReference type="InterPro" id="IPR010982">
    <property type="entry name" value="Lambda_DNA-bd_dom_sf"/>
</dbReference>
<sequence length="86" mass="9482">MIDNYGFCELNEADLAAISGGSSEDIAQNLRTLRVTSHLSREELADKLNIELSTLARYEVGNRIPSIDTIITIAKIFNTDVSNIIL</sequence>
<name>A0ABV3S345_9LACO</name>
<evidence type="ECO:0000256" key="2">
    <source>
        <dbReference type="ARBA" id="ARBA00023022"/>
    </source>
</evidence>
<proteinExistence type="predicted"/>
<accession>A0ABV3S345</accession>
<dbReference type="InterPro" id="IPR010133">
    <property type="entry name" value="Bacteriocin_signal_seq"/>
</dbReference>
<feature type="domain" description="HTH cro/C1-type" evidence="5">
    <location>
        <begin position="30"/>
        <end position="84"/>
    </location>
</feature>
<dbReference type="CDD" id="cd00093">
    <property type="entry name" value="HTH_XRE"/>
    <property type="match status" value="1"/>
</dbReference>
<dbReference type="InterPro" id="IPR001387">
    <property type="entry name" value="Cro/C1-type_HTH"/>
</dbReference>
<organism evidence="6 7">
    <name type="scientific">Leuconostoc aquikimchii</name>
    <dbReference type="NCBI Taxonomy" id="3236804"/>
    <lineage>
        <taxon>Bacteria</taxon>
        <taxon>Bacillati</taxon>
        <taxon>Bacillota</taxon>
        <taxon>Bacilli</taxon>
        <taxon>Lactobacillales</taxon>
        <taxon>Lactobacillaceae</taxon>
        <taxon>Leuconostoc</taxon>
    </lineage>
</organism>
<keyword evidence="7" id="KW-1185">Reference proteome</keyword>
<evidence type="ECO:0000256" key="4">
    <source>
        <dbReference type="ARBA" id="ARBA00023125"/>
    </source>
</evidence>
<comment type="caution">
    <text evidence="6">The sequence shown here is derived from an EMBL/GenBank/DDBJ whole genome shotgun (WGS) entry which is preliminary data.</text>
</comment>